<sequence>MAEQRQQQPEDPTAHEIIVLSPKYHLSVHFPQGSLYADVWLGINTGTEDLLVHISELRRQALNTSPASETSETDTTTTTQQQQEQQEESPSSSTAASLSRKDSGCARTMSLSIRQSDYGLFNCPDGRRPLDWLVAKESLAQAESICQSHYDKFYRAVDKMQKHNREQIPSLDPLKRLLDEMRSKNAHYAGPIDQPTCCICKASPYTRLFFSML</sequence>
<dbReference type="EMBL" id="JANBOJ010000136">
    <property type="protein sequence ID" value="KAJ1721995.1"/>
    <property type="molecule type" value="Genomic_DNA"/>
</dbReference>
<comment type="caution">
    <text evidence="2">The sequence shown here is derived from an EMBL/GenBank/DDBJ whole genome shotgun (WGS) entry which is preliminary data.</text>
</comment>
<evidence type="ECO:0000313" key="3">
    <source>
        <dbReference type="Proteomes" id="UP001149813"/>
    </source>
</evidence>
<proteinExistence type="predicted"/>
<gene>
    <name evidence="2" type="ORF">LPJ53_003527</name>
</gene>
<keyword evidence="3" id="KW-1185">Reference proteome</keyword>
<evidence type="ECO:0000256" key="1">
    <source>
        <dbReference type="SAM" id="MobiDB-lite"/>
    </source>
</evidence>
<feature type="compositionally biased region" description="Low complexity" evidence="1">
    <location>
        <begin position="64"/>
        <end position="97"/>
    </location>
</feature>
<organism evidence="2 3">
    <name type="scientific">Coemansia erecta</name>
    <dbReference type="NCBI Taxonomy" id="147472"/>
    <lineage>
        <taxon>Eukaryota</taxon>
        <taxon>Fungi</taxon>
        <taxon>Fungi incertae sedis</taxon>
        <taxon>Zoopagomycota</taxon>
        <taxon>Kickxellomycotina</taxon>
        <taxon>Kickxellomycetes</taxon>
        <taxon>Kickxellales</taxon>
        <taxon>Kickxellaceae</taxon>
        <taxon>Coemansia</taxon>
    </lineage>
</organism>
<protein>
    <submittedName>
        <fullName evidence="2">Uncharacterized protein</fullName>
    </submittedName>
</protein>
<dbReference type="AlphaFoldDB" id="A0A9W7Y1U8"/>
<accession>A0A9W7Y1U8</accession>
<dbReference type="Proteomes" id="UP001149813">
    <property type="component" value="Unassembled WGS sequence"/>
</dbReference>
<feature type="region of interest" description="Disordered" evidence="1">
    <location>
        <begin position="62"/>
        <end position="101"/>
    </location>
</feature>
<name>A0A9W7Y1U8_9FUNG</name>
<evidence type="ECO:0000313" key="2">
    <source>
        <dbReference type="EMBL" id="KAJ1721995.1"/>
    </source>
</evidence>
<dbReference type="OrthoDB" id="5565330at2759"/>
<reference evidence="2" key="1">
    <citation type="submission" date="2022-07" db="EMBL/GenBank/DDBJ databases">
        <title>Phylogenomic reconstructions and comparative analyses of Kickxellomycotina fungi.</title>
        <authorList>
            <person name="Reynolds N.K."/>
            <person name="Stajich J.E."/>
            <person name="Barry K."/>
            <person name="Grigoriev I.V."/>
            <person name="Crous P."/>
            <person name="Smith M.E."/>
        </authorList>
    </citation>
    <scope>NUCLEOTIDE SEQUENCE</scope>
    <source>
        <strain evidence="2">NBRC 32514</strain>
    </source>
</reference>